<reference evidence="2 3" key="1">
    <citation type="submission" date="2015-08" db="EMBL/GenBank/DDBJ databases">
        <title>Next Generation Sequencing and Analysis of the Genome of Puccinia sorghi L Schw, the Causal Agent of Maize Common Rust.</title>
        <authorList>
            <person name="Rochi L."/>
            <person name="Burguener G."/>
            <person name="Darino M."/>
            <person name="Turjanski A."/>
            <person name="Kreff E."/>
            <person name="Dieguez M.J."/>
            <person name="Sacco F."/>
        </authorList>
    </citation>
    <scope>NUCLEOTIDE SEQUENCE [LARGE SCALE GENOMIC DNA]</scope>
    <source>
        <strain evidence="2 3">RO10H11247</strain>
    </source>
</reference>
<sequence length="119" mass="13336">GSPPPRAPSSTAHPLAHLPEQFDGTHQFPDDCSKIIFMLTNLSGDTTKWAQPLNQWVLNKSDPDVTPPTLAEFITSFNGYFLNLSARVRPRKTSIPSSNWEMWIPTPSSSTLWKEKLSQ</sequence>
<evidence type="ECO:0000313" key="3">
    <source>
        <dbReference type="Proteomes" id="UP000037035"/>
    </source>
</evidence>
<dbReference type="OrthoDB" id="8955945at2759"/>
<proteinExistence type="predicted"/>
<dbReference type="EMBL" id="LAVV01005920">
    <property type="protein sequence ID" value="KNZ60589.1"/>
    <property type="molecule type" value="Genomic_DNA"/>
</dbReference>
<organism evidence="2 3">
    <name type="scientific">Puccinia sorghi</name>
    <dbReference type="NCBI Taxonomy" id="27349"/>
    <lineage>
        <taxon>Eukaryota</taxon>
        <taxon>Fungi</taxon>
        <taxon>Dikarya</taxon>
        <taxon>Basidiomycota</taxon>
        <taxon>Pucciniomycotina</taxon>
        <taxon>Pucciniomycetes</taxon>
        <taxon>Pucciniales</taxon>
        <taxon>Pucciniaceae</taxon>
        <taxon>Puccinia</taxon>
    </lineage>
</organism>
<name>A0A0L6VIP7_9BASI</name>
<comment type="caution">
    <text evidence="2">The sequence shown here is derived from an EMBL/GenBank/DDBJ whole genome shotgun (WGS) entry which is preliminary data.</text>
</comment>
<protein>
    <submittedName>
        <fullName evidence="2">Uncharacterized protein</fullName>
    </submittedName>
</protein>
<dbReference type="VEuPathDB" id="FungiDB:VP01_1532g8"/>
<accession>A0A0L6VIP7</accession>
<gene>
    <name evidence="2" type="ORF">VP01_1532g8</name>
</gene>
<feature type="region of interest" description="Disordered" evidence="1">
    <location>
        <begin position="1"/>
        <end position="23"/>
    </location>
</feature>
<feature type="non-terminal residue" evidence="2">
    <location>
        <position position="1"/>
    </location>
</feature>
<evidence type="ECO:0000256" key="1">
    <source>
        <dbReference type="SAM" id="MobiDB-lite"/>
    </source>
</evidence>
<dbReference type="AlphaFoldDB" id="A0A0L6VIP7"/>
<evidence type="ECO:0000313" key="2">
    <source>
        <dbReference type="EMBL" id="KNZ60589.1"/>
    </source>
</evidence>
<keyword evidence="3" id="KW-1185">Reference proteome</keyword>
<dbReference type="Proteomes" id="UP000037035">
    <property type="component" value="Unassembled WGS sequence"/>
</dbReference>